<keyword evidence="2" id="KW-0560">Oxidoreductase</keyword>
<comment type="similarity">
    <text evidence="1 3">Belongs to the short-chain dehydrogenases/reductases (SDR) family.</text>
</comment>
<evidence type="ECO:0000313" key="5">
    <source>
        <dbReference type="Proteomes" id="UP001521074"/>
    </source>
</evidence>
<reference evidence="4 5" key="1">
    <citation type="submission" date="2021-12" db="EMBL/GenBank/DDBJ databases">
        <title>Genome sequence of Acetobacter sicerae DmPark20a_162.</title>
        <authorList>
            <person name="Chaston J.M."/>
        </authorList>
    </citation>
    <scope>NUCLEOTIDE SEQUENCE [LARGE SCALE GENOMIC DNA]</scope>
    <source>
        <strain evidence="4 5">DmPark20a_162</strain>
    </source>
</reference>
<dbReference type="EMBL" id="JAJSOJ010000005">
    <property type="protein sequence ID" value="MCE0742615.1"/>
    <property type="molecule type" value="Genomic_DNA"/>
</dbReference>
<dbReference type="PROSITE" id="PS00061">
    <property type="entry name" value="ADH_SHORT"/>
    <property type="match status" value="1"/>
</dbReference>
<evidence type="ECO:0000256" key="3">
    <source>
        <dbReference type="RuleBase" id="RU000363"/>
    </source>
</evidence>
<sequence>MTTVLITGAGTGFGHEVSLRMAEKGFDVIAGVEIAAQVFTLSEEARKRGVSLRVEKLDVTNDGDRQKAADWDVDILLNNAGISEGGSVADIPADNLRWQYEVNIVGPVALTQIVLRNMVQKKKGKIVFMSSVAGLTTDPFAGAYSSSKHAIEAIASALSQEVKEFGIEVATVNPGPFLTGFNDRMFETWESWEDDPSERLFDYSKIAFPHEQYDPEPVFETTVGVLTGEIETYRNVEPKEIIAAQREQLNAVWTQKVTDGLGQRAPLVQKAYDIKPGTPVKEG</sequence>
<dbReference type="InterPro" id="IPR002347">
    <property type="entry name" value="SDR_fam"/>
</dbReference>
<accession>A0ABS8VPU5</accession>
<organism evidence="4 5">
    <name type="scientific">Acetobacter sicerae</name>
    <dbReference type="NCBI Taxonomy" id="85325"/>
    <lineage>
        <taxon>Bacteria</taxon>
        <taxon>Pseudomonadati</taxon>
        <taxon>Pseudomonadota</taxon>
        <taxon>Alphaproteobacteria</taxon>
        <taxon>Acetobacterales</taxon>
        <taxon>Acetobacteraceae</taxon>
        <taxon>Acetobacter</taxon>
    </lineage>
</organism>
<dbReference type="InterPro" id="IPR020904">
    <property type="entry name" value="Sc_DH/Rdtase_CS"/>
</dbReference>
<comment type="caution">
    <text evidence="4">The sequence shown here is derived from an EMBL/GenBank/DDBJ whole genome shotgun (WGS) entry which is preliminary data.</text>
</comment>
<evidence type="ECO:0000313" key="4">
    <source>
        <dbReference type="EMBL" id="MCE0742615.1"/>
    </source>
</evidence>
<dbReference type="PRINTS" id="PR00080">
    <property type="entry name" value="SDRFAMILY"/>
</dbReference>
<dbReference type="Pfam" id="PF00106">
    <property type="entry name" value="adh_short"/>
    <property type="match status" value="1"/>
</dbReference>
<dbReference type="PANTHER" id="PTHR42901">
    <property type="entry name" value="ALCOHOL DEHYDROGENASE"/>
    <property type="match status" value="1"/>
</dbReference>
<dbReference type="PRINTS" id="PR00081">
    <property type="entry name" value="GDHRDH"/>
</dbReference>
<evidence type="ECO:0000256" key="2">
    <source>
        <dbReference type="ARBA" id="ARBA00023002"/>
    </source>
</evidence>
<gene>
    <name evidence="4" type="ORF">LWC05_01710</name>
</gene>
<dbReference type="Gene3D" id="3.40.50.720">
    <property type="entry name" value="NAD(P)-binding Rossmann-like Domain"/>
    <property type="match status" value="1"/>
</dbReference>
<dbReference type="Proteomes" id="UP001521074">
    <property type="component" value="Unassembled WGS sequence"/>
</dbReference>
<proteinExistence type="inferred from homology"/>
<protein>
    <submittedName>
        <fullName evidence="4">SDR family oxidoreductase</fullName>
    </submittedName>
</protein>
<evidence type="ECO:0000256" key="1">
    <source>
        <dbReference type="ARBA" id="ARBA00006484"/>
    </source>
</evidence>
<dbReference type="PANTHER" id="PTHR42901:SF1">
    <property type="entry name" value="ALCOHOL DEHYDROGENASE"/>
    <property type="match status" value="1"/>
</dbReference>
<keyword evidence="5" id="KW-1185">Reference proteome</keyword>
<dbReference type="RefSeq" id="WP_232876187.1">
    <property type="nucleotide sequence ID" value="NZ_JAJSOJ010000005.1"/>
</dbReference>
<name>A0ABS8VPU5_9PROT</name>
<dbReference type="SUPFAM" id="SSF51735">
    <property type="entry name" value="NAD(P)-binding Rossmann-fold domains"/>
    <property type="match status" value="1"/>
</dbReference>
<dbReference type="InterPro" id="IPR036291">
    <property type="entry name" value="NAD(P)-bd_dom_sf"/>
</dbReference>
<dbReference type="NCBIfam" id="NF006776">
    <property type="entry name" value="PRK09291.1"/>
    <property type="match status" value="1"/>
</dbReference>